<feature type="transmembrane region" description="Helical" evidence="5">
    <location>
        <begin position="54"/>
        <end position="73"/>
    </location>
</feature>
<dbReference type="PANTHER" id="PTHR10517:SF28">
    <property type="entry name" value="COILIN"/>
    <property type="match status" value="1"/>
</dbReference>
<name>A0A8K0AHU4_BRALA</name>
<dbReference type="InterPro" id="IPR004269">
    <property type="entry name" value="Folate_rcpt"/>
</dbReference>
<dbReference type="AlphaFoldDB" id="A0A8K0AHU4"/>
<dbReference type="InterPro" id="IPR018143">
    <property type="entry name" value="Folate_rcpt-like"/>
</dbReference>
<evidence type="ECO:0000256" key="4">
    <source>
        <dbReference type="SAM" id="MobiDB-lite"/>
    </source>
</evidence>
<feature type="region of interest" description="Disordered" evidence="4">
    <location>
        <begin position="1"/>
        <end position="26"/>
    </location>
</feature>
<gene>
    <name evidence="7" type="primary">Hypp5024</name>
    <name evidence="7" type="ORF">BLAG_LOCUS24477</name>
</gene>
<feature type="region of interest" description="Disordered" evidence="4">
    <location>
        <begin position="140"/>
        <end position="167"/>
    </location>
</feature>
<feature type="domain" description="Folate receptor-like" evidence="6">
    <location>
        <begin position="195"/>
        <end position="292"/>
    </location>
</feature>
<evidence type="ECO:0000256" key="3">
    <source>
        <dbReference type="ARBA" id="ARBA00023157"/>
    </source>
</evidence>
<evidence type="ECO:0000259" key="6">
    <source>
        <dbReference type="Pfam" id="PF03024"/>
    </source>
</evidence>
<evidence type="ECO:0000313" key="7">
    <source>
        <dbReference type="EMBL" id="CAH1272991.1"/>
    </source>
</evidence>
<organism evidence="7 8">
    <name type="scientific">Branchiostoma lanceolatum</name>
    <name type="common">Common lancelet</name>
    <name type="synonym">Amphioxus lanceolatum</name>
    <dbReference type="NCBI Taxonomy" id="7740"/>
    <lineage>
        <taxon>Eukaryota</taxon>
        <taxon>Metazoa</taxon>
        <taxon>Chordata</taxon>
        <taxon>Cephalochordata</taxon>
        <taxon>Leptocardii</taxon>
        <taxon>Amphioxiformes</taxon>
        <taxon>Branchiostomatidae</taxon>
        <taxon>Branchiostoma</taxon>
    </lineage>
</organism>
<protein>
    <submittedName>
        <fullName evidence="7">Hypp5024 protein</fullName>
    </submittedName>
</protein>
<evidence type="ECO:0000256" key="1">
    <source>
        <dbReference type="ARBA" id="ARBA00007932"/>
    </source>
</evidence>
<keyword evidence="3" id="KW-1015">Disulfide bond</keyword>
<keyword evidence="5" id="KW-0812">Transmembrane</keyword>
<dbReference type="OrthoDB" id="5982417at2759"/>
<evidence type="ECO:0000256" key="5">
    <source>
        <dbReference type="SAM" id="Phobius"/>
    </source>
</evidence>
<keyword evidence="2" id="KW-0732">Signal</keyword>
<accession>A0A8K0AHU4</accession>
<dbReference type="EMBL" id="OV696694">
    <property type="protein sequence ID" value="CAH1272991.1"/>
    <property type="molecule type" value="Genomic_DNA"/>
</dbReference>
<sequence>MWRDKASGVRRPPRNSREFQTQSEYEASDSIERAGMTGPLYNCTESKKTYMLTVWRFAFTVGITCTVFGLVCINATDGVKSRELTDKEFFTVHEKSNRREYTAQEFVATSRELDGQIETIKESSKDRTMHRSSLLKDEPVHRCKRSTDGSGAKGLDTAVDDNKKDVVSTPPRLRVTSEVTPKESPTEEAHYCPFFNNRAPSAQPNLRNCSWYQPRSCCLQREIDIIFRATYPLSAASDECRKQLSFLYCYVCDPAQNTFYSYETLTVCETFCDRIFAACGSALWKGSSMKSVYSSGRDFCLRRSFRVGNVSKGRCFHHEEEVVVSGIGQRTRPSTSVIILALGLKLHLFR</sequence>
<comment type="similarity">
    <text evidence="1">Belongs to the folate receptor family.</text>
</comment>
<dbReference type="PANTHER" id="PTHR10517">
    <property type="entry name" value="FOLATE RECEPTOR"/>
    <property type="match status" value="1"/>
</dbReference>
<keyword evidence="5" id="KW-0472">Membrane</keyword>
<keyword evidence="8" id="KW-1185">Reference proteome</keyword>
<dbReference type="Proteomes" id="UP000838412">
    <property type="component" value="Chromosome 9"/>
</dbReference>
<dbReference type="GO" id="GO:0009897">
    <property type="term" value="C:external side of plasma membrane"/>
    <property type="evidence" value="ECO:0007669"/>
    <property type="project" value="TreeGrafter"/>
</dbReference>
<reference evidence="7" key="1">
    <citation type="submission" date="2022-01" db="EMBL/GenBank/DDBJ databases">
        <authorList>
            <person name="Braso-Vives M."/>
        </authorList>
    </citation>
    <scope>NUCLEOTIDE SEQUENCE</scope>
</reference>
<evidence type="ECO:0000256" key="2">
    <source>
        <dbReference type="ARBA" id="ARBA00022729"/>
    </source>
</evidence>
<keyword evidence="5" id="KW-1133">Transmembrane helix</keyword>
<dbReference type="Pfam" id="PF03024">
    <property type="entry name" value="Folate_rec"/>
    <property type="match status" value="1"/>
</dbReference>
<evidence type="ECO:0000313" key="8">
    <source>
        <dbReference type="Proteomes" id="UP000838412"/>
    </source>
</evidence>
<proteinExistence type="inferred from homology"/>
<dbReference type="GO" id="GO:0038023">
    <property type="term" value="F:signaling receptor activity"/>
    <property type="evidence" value="ECO:0007669"/>
    <property type="project" value="TreeGrafter"/>
</dbReference>